<dbReference type="Pfam" id="PF20150">
    <property type="entry name" value="2EXR"/>
    <property type="match status" value="1"/>
</dbReference>
<dbReference type="EMBL" id="PQXK01000106">
    <property type="protein sequence ID" value="TGO37073.1"/>
    <property type="molecule type" value="Genomic_DNA"/>
</dbReference>
<name>A0A4Z1GUC7_9HELO</name>
<reference evidence="2 3" key="1">
    <citation type="submission" date="2017-12" db="EMBL/GenBank/DDBJ databases">
        <title>Comparative genomics of Botrytis spp.</title>
        <authorList>
            <person name="Valero-Jimenez C.A."/>
            <person name="Tapia P."/>
            <person name="Veloso J."/>
            <person name="Silva-Moreno E."/>
            <person name="Staats M."/>
            <person name="Valdes J.H."/>
            <person name="Van Kan J.A.L."/>
        </authorList>
    </citation>
    <scope>NUCLEOTIDE SEQUENCE [LARGE SCALE GENOMIC DNA]</scope>
    <source>
        <strain evidence="2 3">Bh0001</strain>
    </source>
</reference>
<dbReference type="AlphaFoldDB" id="A0A4Z1GUC7"/>
<accession>A0A4Z1GUC7</accession>
<gene>
    <name evidence="2" type="ORF">BHYA_0106g00050</name>
</gene>
<dbReference type="PANTHER" id="PTHR35910">
    <property type="entry name" value="2EXR DOMAIN-CONTAINING PROTEIN"/>
    <property type="match status" value="1"/>
</dbReference>
<keyword evidence="3" id="KW-1185">Reference proteome</keyword>
<feature type="domain" description="2EXR" evidence="1">
    <location>
        <begin position="119"/>
        <end position="189"/>
    </location>
</feature>
<proteinExistence type="predicted"/>
<sequence length="376" mass="43689">MDCIEDPQYLLYQDNVHDTFKDIYRCLQIDNADSDLLAEELEMFVISEILMKAANKVPVHSHRKQRGYADDFSNCPLIFNDQLDTEPIEGVQTPSSRSYPSTSLTVHPSSSFPMCPKTFTLFQKLPPETRQKIWRLCAPEHGRVIELNISEDSIFPTKHPAHAVFHVNRESMSHLLSVMGYETLMLKNNRHLRIKAWSRDAVINFTHEVLFLNAPMSVIIKGYSHVEGNIPRMLLALKQAMEPDQLERIKTLAISVKWIREFAVKAAYHLLAFRGLETLILVLEKEDGDEKKKIVLSKINGHTSLYDVSLWKMSSVVQQIAKTTFRLTQRGSYTSWNPPELVMCLKHTRDWNQERFIPEFTWKKVPLKDDPWRHHH</sequence>
<dbReference type="PANTHER" id="PTHR35910:SF6">
    <property type="entry name" value="2EXR DOMAIN-CONTAINING PROTEIN"/>
    <property type="match status" value="1"/>
</dbReference>
<comment type="caution">
    <text evidence="2">The sequence shown here is derived from an EMBL/GenBank/DDBJ whole genome shotgun (WGS) entry which is preliminary data.</text>
</comment>
<evidence type="ECO:0000259" key="1">
    <source>
        <dbReference type="Pfam" id="PF20150"/>
    </source>
</evidence>
<dbReference type="Proteomes" id="UP000297814">
    <property type="component" value="Unassembled WGS sequence"/>
</dbReference>
<organism evidence="2 3">
    <name type="scientific">Botrytis hyacinthi</name>
    <dbReference type="NCBI Taxonomy" id="278943"/>
    <lineage>
        <taxon>Eukaryota</taxon>
        <taxon>Fungi</taxon>
        <taxon>Dikarya</taxon>
        <taxon>Ascomycota</taxon>
        <taxon>Pezizomycotina</taxon>
        <taxon>Leotiomycetes</taxon>
        <taxon>Helotiales</taxon>
        <taxon>Sclerotiniaceae</taxon>
        <taxon>Botrytis</taxon>
    </lineage>
</organism>
<evidence type="ECO:0000313" key="2">
    <source>
        <dbReference type="EMBL" id="TGO37073.1"/>
    </source>
</evidence>
<evidence type="ECO:0000313" key="3">
    <source>
        <dbReference type="Proteomes" id="UP000297814"/>
    </source>
</evidence>
<dbReference type="InterPro" id="IPR045518">
    <property type="entry name" value="2EXR"/>
</dbReference>
<protein>
    <recommendedName>
        <fullName evidence="1">2EXR domain-containing protein</fullName>
    </recommendedName>
</protein>